<accession>A0A8T9C7H2</accession>
<reference evidence="3 4" key="1">
    <citation type="submission" date="2018-05" db="EMBL/GenBank/DDBJ databases">
        <title>Genome sequencing and assembly of the regulated plant pathogen Lachnellula willkommii and related sister species for the development of diagnostic species identification markers.</title>
        <authorList>
            <person name="Giroux E."/>
            <person name="Bilodeau G."/>
        </authorList>
    </citation>
    <scope>NUCLEOTIDE SEQUENCE [LARGE SCALE GENOMIC DNA]</scope>
    <source>
        <strain evidence="3 4">CBS 268.59</strain>
    </source>
</reference>
<dbReference type="InterPro" id="IPR055080">
    <property type="entry name" value="Gal80p-like_C"/>
</dbReference>
<evidence type="ECO:0000313" key="4">
    <source>
        <dbReference type="Proteomes" id="UP000469558"/>
    </source>
</evidence>
<dbReference type="Pfam" id="PF22685">
    <property type="entry name" value="Gal80p_C-like"/>
    <property type="match status" value="1"/>
</dbReference>
<dbReference type="PANTHER" id="PTHR43708">
    <property type="entry name" value="CONSERVED EXPRESSED OXIDOREDUCTASE (EUROFUNG)"/>
    <property type="match status" value="1"/>
</dbReference>
<dbReference type="SUPFAM" id="SSF51735">
    <property type="entry name" value="NAD(P)-binding Rossmann-fold domains"/>
    <property type="match status" value="1"/>
</dbReference>
<proteinExistence type="predicted"/>
<keyword evidence="4" id="KW-1185">Reference proteome</keyword>
<sequence>MPPIRVGLVGLSGAPPDQYEGTSWTPSAHLPYLLASPHYEIVALLNTSVASGKAAIERYSLPLETKAYGKPEDPTVDLVVVSIRVDRHFAPVRPSIIAGKSVFVEWPLERNLEVAKEMAALAAKHGSKTMVGLQGSFSPVIRKLKETVAEEKIGKILSSTVFASMVNAGPKERKNVRYFLDREVGGSILSIHLGHAIEYITSVLGEITTWNSLLSNRHEFKDIIDPSKDNKIIVKDAPNTVPDQIMLHGLVSPSNAPISIHFRGGKQFPGTPALEWRIQGEKGELRLTSSSFGLNVGTPDTKVELFDEESGIVEELVPNSSELDDLPIPAQNIARLYEAFRKGEWYPDFEWAVKRHEMLAEIWRRHDEATIYT</sequence>
<dbReference type="GO" id="GO:0000166">
    <property type="term" value="F:nucleotide binding"/>
    <property type="evidence" value="ECO:0007669"/>
    <property type="project" value="InterPro"/>
</dbReference>
<dbReference type="EMBL" id="QGMK01000449">
    <property type="protein sequence ID" value="TVY81618.1"/>
    <property type="molecule type" value="Genomic_DNA"/>
</dbReference>
<feature type="domain" description="Gfo/Idh/MocA-like oxidoreductase N-terminal" evidence="1">
    <location>
        <begin position="21"/>
        <end position="132"/>
    </location>
</feature>
<dbReference type="InterPro" id="IPR000683">
    <property type="entry name" value="Gfo/Idh/MocA-like_OxRdtase_N"/>
</dbReference>
<feature type="domain" description="Gal80p-like C-terminal" evidence="2">
    <location>
        <begin position="139"/>
        <end position="289"/>
    </location>
</feature>
<evidence type="ECO:0000313" key="3">
    <source>
        <dbReference type="EMBL" id="TVY81618.1"/>
    </source>
</evidence>
<name>A0A8T9C7H2_9HELO</name>
<dbReference type="PANTHER" id="PTHR43708:SF1">
    <property type="entry name" value="GALACTOSE_LACTOSE METABOLISM REGULATORY PROTEIN GAL80"/>
    <property type="match status" value="1"/>
</dbReference>
<dbReference type="Proteomes" id="UP000469558">
    <property type="component" value="Unassembled WGS sequence"/>
</dbReference>
<protein>
    <submittedName>
        <fullName evidence="3">Galactose/lactose metabolism regulatory protein</fullName>
    </submittedName>
</protein>
<dbReference type="OrthoDB" id="64915at2759"/>
<dbReference type="SUPFAM" id="SSF55347">
    <property type="entry name" value="Glyceraldehyde-3-phosphate dehydrogenase-like, C-terminal domain"/>
    <property type="match status" value="1"/>
</dbReference>
<dbReference type="AlphaFoldDB" id="A0A8T9C7H2"/>
<comment type="caution">
    <text evidence="3">The sequence shown here is derived from an EMBL/GenBank/DDBJ whole genome shotgun (WGS) entry which is preliminary data.</text>
</comment>
<dbReference type="Gene3D" id="3.40.50.720">
    <property type="entry name" value="NAD(P)-binding Rossmann-like Domain"/>
    <property type="match status" value="1"/>
</dbReference>
<organism evidence="3 4">
    <name type="scientific">Lachnellula suecica</name>
    <dbReference type="NCBI Taxonomy" id="602035"/>
    <lineage>
        <taxon>Eukaryota</taxon>
        <taxon>Fungi</taxon>
        <taxon>Dikarya</taxon>
        <taxon>Ascomycota</taxon>
        <taxon>Pezizomycotina</taxon>
        <taxon>Leotiomycetes</taxon>
        <taxon>Helotiales</taxon>
        <taxon>Lachnaceae</taxon>
        <taxon>Lachnellula</taxon>
    </lineage>
</organism>
<evidence type="ECO:0000259" key="1">
    <source>
        <dbReference type="Pfam" id="PF01408"/>
    </source>
</evidence>
<evidence type="ECO:0000259" key="2">
    <source>
        <dbReference type="Pfam" id="PF22685"/>
    </source>
</evidence>
<dbReference type="InterPro" id="IPR051317">
    <property type="entry name" value="Gfo/Idh/MocA_oxidoreduct"/>
</dbReference>
<dbReference type="Pfam" id="PF01408">
    <property type="entry name" value="GFO_IDH_MocA"/>
    <property type="match status" value="1"/>
</dbReference>
<gene>
    <name evidence="3" type="primary">GAL80_3</name>
    <name evidence="3" type="ORF">LSUE1_G003777</name>
</gene>
<dbReference type="InterPro" id="IPR036291">
    <property type="entry name" value="NAD(P)-bd_dom_sf"/>
</dbReference>
<dbReference type="Gene3D" id="3.30.360.10">
    <property type="entry name" value="Dihydrodipicolinate Reductase, domain 2"/>
    <property type="match status" value="1"/>
</dbReference>